<dbReference type="EMBL" id="CP042467">
    <property type="protein sequence ID" value="QED29434.1"/>
    <property type="molecule type" value="Genomic_DNA"/>
</dbReference>
<protein>
    <submittedName>
        <fullName evidence="1">Uncharacterized protein</fullName>
    </submittedName>
</protein>
<dbReference type="AlphaFoldDB" id="A0A5B8XVJ6"/>
<name>A0A5B8XVJ6_9DELT</name>
<evidence type="ECO:0000313" key="2">
    <source>
        <dbReference type="Proteomes" id="UP000321595"/>
    </source>
</evidence>
<organism evidence="1 2">
    <name type="scientific">Microvenator marinus</name>
    <dbReference type="NCBI Taxonomy" id="2600177"/>
    <lineage>
        <taxon>Bacteria</taxon>
        <taxon>Deltaproteobacteria</taxon>
        <taxon>Bradymonadales</taxon>
        <taxon>Microvenatoraceae</taxon>
        <taxon>Microvenator</taxon>
    </lineage>
</organism>
<evidence type="ECO:0000313" key="1">
    <source>
        <dbReference type="EMBL" id="QED29434.1"/>
    </source>
</evidence>
<sequence length="72" mass="8212">MPHPPLHAADYTPDDLELVRAGCLEVATSLGDLMKQVVPRLEFIAFERPFQDQGEIDEFQQLIEQSNVLFLE</sequence>
<reference evidence="1 2" key="1">
    <citation type="submission" date="2019-08" db="EMBL/GenBank/DDBJ databases">
        <authorList>
            <person name="Liang Q."/>
        </authorList>
    </citation>
    <scope>NUCLEOTIDE SEQUENCE [LARGE SCALE GENOMIC DNA]</scope>
    <source>
        <strain evidence="1 2">V1718</strain>
    </source>
</reference>
<keyword evidence="2" id="KW-1185">Reference proteome</keyword>
<proteinExistence type="predicted"/>
<dbReference type="RefSeq" id="WP_146962667.1">
    <property type="nucleotide sequence ID" value="NZ_CP042467.1"/>
</dbReference>
<dbReference type="Proteomes" id="UP000321595">
    <property type="component" value="Chromosome"/>
</dbReference>
<accession>A0A5B8XVJ6</accession>
<dbReference type="KEGG" id="bbae:FRD01_19780"/>
<gene>
    <name evidence="1" type="ORF">FRD01_19780</name>
</gene>